<protein>
    <submittedName>
        <fullName evidence="1">Uncharacterized protein</fullName>
    </submittedName>
</protein>
<sequence length="122" mass="13792">MSRGSKFDDSPLYLVHFKLSIPGQPSTRWRGVLYACLGYSDRGKTAIFLPYSLRVVLKQDVDVSNQRVYSSTPGWFLRRHFFRPLTTSAILVPVFPTGWDLARSKKGLRFLASSVPGVNAIR</sequence>
<dbReference type="AlphaFoldDB" id="A0A4Y2HCF9"/>
<name>A0A4Y2HCF9_ARAVE</name>
<organism evidence="1 2">
    <name type="scientific">Araneus ventricosus</name>
    <name type="common">Orbweaver spider</name>
    <name type="synonym">Epeira ventricosa</name>
    <dbReference type="NCBI Taxonomy" id="182803"/>
    <lineage>
        <taxon>Eukaryota</taxon>
        <taxon>Metazoa</taxon>
        <taxon>Ecdysozoa</taxon>
        <taxon>Arthropoda</taxon>
        <taxon>Chelicerata</taxon>
        <taxon>Arachnida</taxon>
        <taxon>Araneae</taxon>
        <taxon>Araneomorphae</taxon>
        <taxon>Entelegynae</taxon>
        <taxon>Araneoidea</taxon>
        <taxon>Araneidae</taxon>
        <taxon>Araneus</taxon>
    </lineage>
</organism>
<evidence type="ECO:0000313" key="2">
    <source>
        <dbReference type="Proteomes" id="UP000499080"/>
    </source>
</evidence>
<accession>A0A4Y2HCF9</accession>
<dbReference type="EMBL" id="BGPR01001844">
    <property type="protein sequence ID" value="GBM62970.1"/>
    <property type="molecule type" value="Genomic_DNA"/>
</dbReference>
<proteinExistence type="predicted"/>
<reference evidence="1 2" key="1">
    <citation type="journal article" date="2019" name="Sci. Rep.">
        <title>Orb-weaving spider Araneus ventricosus genome elucidates the spidroin gene catalogue.</title>
        <authorList>
            <person name="Kono N."/>
            <person name="Nakamura H."/>
            <person name="Ohtoshi R."/>
            <person name="Moran D.A.P."/>
            <person name="Shinohara A."/>
            <person name="Yoshida Y."/>
            <person name="Fujiwara M."/>
            <person name="Mori M."/>
            <person name="Tomita M."/>
            <person name="Arakawa K."/>
        </authorList>
    </citation>
    <scope>NUCLEOTIDE SEQUENCE [LARGE SCALE GENOMIC DNA]</scope>
</reference>
<gene>
    <name evidence="1" type="ORF">AVEN_131143_1</name>
</gene>
<evidence type="ECO:0000313" key="1">
    <source>
        <dbReference type="EMBL" id="GBM62970.1"/>
    </source>
</evidence>
<dbReference type="Proteomes" id="UP000499080">
    <property type="component" value="Unassembled WGS sequence"/>
</dbReference>
<comment type="caution">
    <text evidence="1">The sequence shown here is derived from an EMBL/GenBank/DDBJ whole genome shotgun (WGS) entry which is preliminary data.</text>
</comment>
<keyword evidence="2" id="KW-1185">Reference proteome</keyword>